<sequence length="693" mass="78833">MDALALLLDRFRQAFPHQPFTLWLLAPHDRRFRLLYQEEDLADAHRPSMESAGEASPANGERYQWEHLGACVLLRFFFPQAGQAAVVLAPDDTRTLSSDSMEILWLSFQLYLAEETIRAQKDEWTKLLQGIRSISSKLDIDSIVRDIIGNALAVIPAADAGLLHLYDSAIDRLVPKATVGFHDRVFQYFKLRIGESIAGKVYQDGKARIYRTHPDTREAMMDLSEENYRFLNEAKELGDLNGLMCVPITVESERIGVLVLHQFHQDKVFTDHDLSVLQGFADQTSIALQNAKLYADARAKHDALVKRNEIHESLKQLSMQNKGTETIVRALARMTSTTILFADWLEQRHYPEDSWMPFAWEELFLLVGHKRTPVSVRLRTVGNDDQLYVLYPLGNGSAFLGCLLLTVTGRELTELQRVTIEQGSAVLTLDLVKKQSLSSIMYKRAHDLFLGLLDSRGADLQDRAQVLGLHLHTPTLVVFAYVSRCHDLSVLEANLHRLVTRWKWEFSACQILVYGFHNHVTMLAQPKTTAELKEMTARLHSAVEDWEQSGEASLSIGVGSVFPGIERIGKSFDEAKKAAHYLLNRGRFGVARYGDLGVNRLILNQSKEEIDAFILEVFGPLWEDRGKHQELEHTLLAYMACSQSPQQTARELHIHVNTLYQRLRKIEELLLIDLRQPDDVLKVQLACHLRRES</sequence>
<dbReference type="InterPro" id="IPR003018">
    <property type="entry name" value="GAF"/>
</dbReference>
<dbReference type="InterPro" id="IPR025736">
    <property type="entry name" value="PucR_C-HTH_dom"/>
</dbReference>
<evidence type="ECO:0000313" key="4">
    <source>
        <dbReference type="Proteomes" id="UP001256827"/>
    </source>
</evidence>
<dbReference type="Pfam" id="PF17853">
    <property type="entry name" value="GGDEF_2"/>
    <property type="match status" value="1"/>
</dbReference>
<dbReference type="Gene3D" id="3.30.450.40">
    <property type="match status" value="1"/>
</dbReference>
<comment type="similarity">
    <text evidence="1">Belongs to the CdaR family.</text>
</comment>
<proteinExistence type="inferred from homology"/>
<dbReference type="Gene3D" id="1.10.10.2840">
    <property type="entry name" value="PucR C-terminal helix-turn-helix domain"/>
    <property type="match status" value="1"/>
</dbReference>
<accession>A0ABY9TBV2</accession>
<dbReference type="InterPro" id="IPR051448">
    <property type="entry name" value="CdaR-like_regulators"/>
</dbReference>
<evidence type="ECO:0000313" key="3">
    <source>
        <dbReference type="EMBL" id="WNC17587.1"/>
    </source>
</evidence>
<keyword evidence="4" id="KW-1185">Reference proteome</keyword>
<dbReference type="InterPro" id="IPR042070">
    <property type="entry name" value="PucR_C-HTH_sf"/>
</dbReference>
<dbReference type="SMART" id="SM00065">
    <property type="entry name" value="GAF"/>
    <property type="match status" value="1"/>
</dbReference>
<dbReference type="PANTHER" id="PTHR33744:SF1">
    <property type="entry name" value="DNA-BINDING TRANSCRIPTIONAL ACTIVATOR ADER"/>
    <property type="match status" value="1"/>
</dbReference>
<dbReference type="Pfam" id="PF13185">
    <property type="entry name" value="GAF_2"/>
    <property type="match status" value="1"/>
</dbReference>
<gene>
    <name evidence="3" type="ORF">RGB73_15185</name>
</gene>
<reference evidence="3 4" key="1">
    <citation type="submission" date="2023-09" db="EMBL/GenBank/DDBJ databases">
        <title>Complete Genome and Methylome dissection of Bacillus brevis NEB573 original source of BbsI restriction endonuclease.</title>
        <authorList>
            <person name="Fomenkov A."/>
            <person name="Roberts R.D."/>
        </authorList>
    </citation>
    <scope>NUCLEOTIDE SEQUENCE [LARGE SCALE GENOMIC DNA]</scope>
    <source>
        <strain evidence="3 4">NEB573</strain>
    </source>
</reference>
<dbReference type="InterPro" id="IPR041522">
    <property type="entry name" value="CdaR_GGDEF"/>
</dbReference>
<dbReference type="SUPFAM" id="SSF55781">
    <property type="entry name" value="GAF domain-like"/>
    <property type="match status" value="1"/>
</dbReference>
<dbReference type="Pfam" id="PF13556">
    <property type="entry name" value="HTH_30"/>
    <property type="match status" value="1"/>
</dbReference>
<feature type="domain" description="GAF" evidence="2">
    <location>
        <begin position="139"/>
        <end position="298"/>
    </location>
</feature>
<dbReference type="Proteomes" id="UP001256827">
    <property type="component" value="Chromosome"/>
</dbReference>
<dbReference type="InterPro" id="IPR029016">
    <property type="entry name" value="GAF-like_dom_sf"/>
</dbReference>
<organism evidence="3 4">
    <name type="scientific">Brevibacillus brevis</name>
    <name type="common">Bacillus brevis</name>
    <dbReference type="NCBI Taxonomy" id="1393"/>
    <lineage>
        <taxon>Bacteria</taxon>
        <taxon>Bacillati</taxon>
        <taxon>Bacillota</taxon>
        <taxon>Bacilli</taxon>
        <taxon>Bacillales</taxon>
        <taxon>Paenibacillaceae</taxon>
        <taxon>Brevibacillus</taxon>
    </lineage>
</organism>
<dbReference type="EMBL" id="CP134050">
    <property type="protein sequence ID" value="WNC17587.1"/>
    <property type="molecule type" value="Genomic_DNA"/>
</dbReference>
<dbReference type="RefSeq" id="WP_310774011.1">
    <property type="nucleotide sequence ID" value="NZ_CP134050.1"/>
</dbReference>
<evidence type="ECO:0000256" key="1">
    <source>
        <dbReference type="ARBA" id="ARBA00006754"/>
    </source>
</evidence>
<evidence type="ECO:0000259" key="2">
    <source>
        <dbReference type="SMART" id="SM00065"/>
    </source>
</evidence>
<dbReference type="PANTHER" id="PTHR33744">
    <property type="entry name" value="CARBOHYDRATE DIACID REGULATOR"/>
    <property type="match status" value="1"/>
</dbReference>
<name>A0ABY9TBV2_BREBE</name>
<protein>
    <submittedName>
        <fullName evidence="3">Helix-turn-helix domain-containing protein</fullName>
    </submittedName>
</protein>